<accession>A0A2H0BT77</accession>
<organism evidence="1 2">
    <name type="scientific">Candidatus Uhrbacteria bacterium CG22_combo_CG10-13_8_21_14_all_47_17</name>
    <dbReference type="NCBI Taxonomy" id="1975041"/>
    <lineage>
        <taxon>Bacteria</taxon>
        <taxon>Candidatus Uhriibacteriota</taxon>
    </lineage>
</organism>
<evidence type="ECO:0008006" key="3">
    <source>
        <dbReference type="Google" id="ProtNLM"/>
    </source>
</evidence>
<dbReference type="SUPFAM" id="SSF53335">
    <property type="entry name" value="S-adenosyl-L-methionine-dependent methyltransferases"/>
    <property type="match status" value="1"/>
</dbReference>
<dbReference type="PANTHER" id="PTHR43861">
    <property type="entry name" value="TRANS-ACONITATE 2-METHYLTRANSFERASE-RELATED"/>
    <property type="match status" value="1"/>
</dbReference>
<name>A0A2H0BT77_9BACT</name>
<dbReference type="AlphaFoldDB" id="A0A2H0BT77"/>
<evidence type="ECO:0000313" key="2">
    <source>
        <dbReference type="Proteomes" id="UP000231581"/>
    </source>
</evidence>
<proteinExistence type="predicted"/>
<reference evidence="1 2" key="1">
    <citation type="submission" date="2017-09" db="EMBL/GenBank/DDBJ databases">
        <title>Depth-based differentiation of microbial function through sediment-hosted aquifers and enrichment of novel symbionts in the deep terrestrial subsurface.</title>
        <authorList>
            <person name="Probst A.J."/>
            <person name="Ladd B."/>
            <person name="Jarett J.K."/>
            <person name="Geller-Mcgrath D.E."/>
            <person name="Sieber C.M."/>
            <person name="Emerson J.B."/>
            <person name="Anantharaman K."/>
            <person name="Thomas B.C."/>
            <person name="Malmstrom R."/>
            <person name="Stieglmeier M."/>
            <person name="Klingl A."/>
            <person name="Woyke T."/>
            <person name="Ryan C.M."/>
            <person name="Banfield J.F."/>
        </authorList>
    </citation>
    <scope>NUCLEOTIDE SEQUENCE [LARGE SCALE GENOMIC DNA]</scope>
    <source>
        <strain evidence="1">CG22_combo_CG10-13_8_21_14_all_47_17</strain>
    </source>
</reference>
<dbReference type="InterPro" id="IPR029063">
    <property type="entry name" value="SAM-dependent_MTases_sf"/>
</dbReference>
<gene>
    <name evidence="1" type="ORF">COX00_00825</name>
</gene>
<dbReference type="EMBL" id="PCSZ01000020">
    <property type="protein sequence ID" value="PIP60873.1"/>
    <property type="molecule type" value="Genomic_DNA"/>
</dbReference>
<dbReference type="Pfam" id="PF13489">
    <property type="entry name" value="Methyltransf_23"/>
    <property type="match status" value="1"/>
</dbReference>
<sequence>MNQKTLPENYELITCPVCGADDFKVIDERTIDKNLLCSVACLRCSHVFLNPRAKAEVYEAYYQRGFSKEFNAIGEHVDPYEQVKGNAAKTERILRFLKPELRNGLRVLEIGCGYGNILAALRDRYDATVTGIEPDPAAREVAKKAFNIDIVFESFENFIGGYQGDTYDVILLHHVLEHMLHPDEAVSRFSGLLKPGGFVYIGVPNITALTFPKKMFFRFPHVSNFTPFSLELLLSMYGLKIVRRDDFQKPLSVIAVAQSSERTLVSWGPIVARSFPLGRVKRAILFSHIYHSIRLFIRDHIRPLFPRWMKDFVKRLLKKKI</sequence>
<evidence type="ECO:0000313" key="1">
    <source>
        <dbReference type="EMBL" id="PIP60873.1"/>
    </source>
</evidence>
<protein>
    <recommendedName>
        <fullName evidence="3">Methyltransferase type 11</fullName>
    </recommendedName>
</protein>
<dbReference type="Proteomes" id="UP000231581">
    <property type="component" value="Unassembled WGS sequence"/>
</dbReference>
<comment type="caution">
    <text evidence="1">The sequence shown here is derived from an EMBL/GenBank/DDBJ whole genome shotgun (WGS) entry which is preliminary data.</text>
</comment>
<dbReference type="Gene3D" id="3.40.50.150">
    <property type="entry name" value="Vaccinia Virus protein VP39"/>
    <property type="match status" value="1"/>
</dbReference>
<dbReference type="CDD" id="cd02440">
    <property type="entry name" value="AdoMet_MTases"/>
    <property type="match status" value="1"/>
</dbReference>